<dbReference type="SUPFAM" id="SSF55729">
    <property type="entry name" value="Acyl-CoA N-acyltransferases (Nat)"/>
    <property type="match status" value="1"/>
</dbReference>
<evidence type="ECO:0000313" key="3">
    <source>
        <dbReference type="Proteomes" id="UP000649604"/>
    </source>
</evidence>
<dbReference type="InterPro" id="IPR000182">
    <property type="entry name" value="GNAT_dom"/>
</dbReference>
<dbReference type="GO" id="GO:0016747">
    <property type="term" value="F:acyltransferase activity, transferring groups other than amino-acyl groups"/>
    <property type="evidence" value="ECO:0007669"/>
    <property type="project" value="InterPro"/>
</dbReference>
<protein>
    <submittedName>
        <fullName evidence="2">GNAT family N-acetyltransferase</fullName>
    </submittedName>
</protein>
<reference evidence="2" key="1">
    <citation type="submission" date="2019-11" db="EMBL/GenBank/DDBJ databases">
        <title>Microbial mats filling the niche in hypersaline microbial mats.</title>
        <authorList>
            <person name="Wong H.L."/>
            <person name="Macleod F.I."/>
            <person name="White R.A. III"/>
            <person name="Burns B.P."/>
        </authorList>
    </citation>
    <scope>NUCLEOTIDE SEQUENCE</scope>
    <source>
        <strain evidence="2">Rbin_158</strain>
    </source>
</reference>
<evidence type="ECO:0000259" key="1">
    <source>
        <dbReference type="PROSITE" id="PS51186"/>
    </source>
</evidence>
<evidence type="ECO:0000313" key="2">
    <source>
        <dbReference type="EMBL" id="MBD3323937.1"/>
    </source>
</evidence>
<feature type="domain" description="N-acetyltransferase" evidence="1">
    <location>
        <begin position="12"/>
        <end position="147"/>
    </location>
</feature>
<dbReference type="PROSITE" id="PS51186">
    <property type="entry name" value="GNAT"/>
    <property type="match status" value="1"/>
</dbReference>
<dbReference type="PANTHER" id="PTHR43233">
    <property type="entry name" value="FAMILY N-ACETYLTRANSFERASE, PUTATIVE (AFU_ORTHOLOGUE AFUA_6G03350)-RELATED"/>
    <property type="match status" value="1"/>
</dbReference>
<dbReference type="Proteomes" id="UP000649604">
    <property type="component" value="Unassembled WGS sequence"/>
</dbReference>
<dbReference type="AlphaFoldDB" id="A0A9D5Q566"/>
<dbReference type="InterPro" id="IPR053144">
    <property type="entry name" value="Acetyltransferase_Butenolide"/>
</dbReference>
<comment type="caution">
    <text evidence="2">The sequence shown here is derived from an EMBL/GenBank/DDBJ whole genome shotgun (WGS) entry which is preliminary data.</text>
</comment>
<gene>
    <name evidence="2" type="ORF">GF339_05095</name>
</gene>
<sequence length="154" mass="18034">MSQECHKDNLLISTDPAKLDLDVIRELMKQYYWAENIPQAVIKNAVQNSLCFGIYRQQTQIGFARVITDYATIAYIADVFLLEDVRKRELLKWLMECIVTHPSLQMLKQWFFASKEGLYAKFKYIPLETAEQLVETYVAYSASKRVNTGESWHR</sequence>
<dbReference type="InterPro" id="IPR016181">
    <property type="entry name" value="Acyl_CoA_acyltransferase"/>
</dbReference>
<dbReference type="PANTHER" id="PTHR43233:SF1">
    <property type="entry name" value="FAMILY N-ACETYLTRANSFERASE, PUTATIVE (AFU_ORTHOLOGUE AFUA_6G03350)-RELATED"/>
    <property type="match status" value="1"/>
</dbReference>
<proteinExistence type="predicted"/>
<dbReference type="EMBL" id="WJJP01000162">
    <property type="protein sequence ID" value="MBD3323937.1"/>
    <property type="molecule type" value="Genomic_DNA"/>
</dbReference>
<name>A0A9D5Q566_9BACT</name>
<dbReference type="Gene3D" id="3.40.630.30">
    <property type="match status" value="1"/>
</dbReference>
<accession>A0A9D5Q566</accession>
<organism evidence="2 3">
    <name type="scientific">candidate division KSB3 bacterium</name>
    <dbReference type="NCBI Taxonomy" id="2044937"/>
    <lineage>
        <taxon>Bacteria</taxon>
        <taxon>candidate division KSB3</taxon>
    </lineage>
</organism>